<dbReference type="RefSeq" id="WP_120766911.1">
    <property type="nucleotide sequence ID" value="NZ_CP033169.1"/>
</dbReference>
<dbReference type="Gene3D" id="3.90.226.30">
    <property type="match status" value="1"/>
</dbReference>
<proteinExistence type="predicted"/>
<accession>A0A3G2RBH2</accession>
<dbReference type="PANTHER" id="PTHR33171">
    <property type="entry name" value="LAR_N DOMAIN-CONTAINING PROTEIN"/>
    <property type="match status" value="1"/>
</dbReference>
<evidence type="ECO:0000313" key="3">
    <source>
        <dbReference type="EMBL" id="AYO32057.1"/>
    </source>
</evidence>
<dbReference type="EMBL" id="CP033169">
    <property type="protein sequence ID" value="AYO32057.1"/>
    <property type="molecule type" value="Genomic_DNA"/>
</dbReference>
<organism evidence="3 4">
    <name type="scientific">Biomaibacter acetigenes</name>
    <dbReference type="NCBI Taxonomy" id="2316383"/>
    <lineage>
        <taxon>Bacteria</taxon>
        <taxon>Bacillati</taxon>
        <taxon>Bacillota</taxon>
        <taxon>Clostridia</taxon>
        <taxon>Thermosediminibacterales</taxon>
        <taxon>Tepidanaerobacteraceae</taxon>
        <taxon>Biomaibacter</taxon>
    </lineage>
</organism>
<evidence type="ECO:0000259" key="2">
    <source>
        <dbReference type="Pfam" id="PF21113"/>
    </source>
</evidence>
<dbReference type="KEGG" id="bacg:D2962_16915"/>
<dbReference type="GO" id="GO:0050043">
    <property type="term" value="F:lactate racemase activity"/>
    <property type="evidence" value="ECO:0007669"/>
    <property type="project" value="InterPro"/>
</dbReference>
<evidence type="ECO:0000313" key="4">
    <source>
        <dbReference type="Proteomes" id="UP000280960"/>
    </source>
</evidence>
<dbReference type="Proteomes" id="UP000280960">
    <property type="component" value="Chromosome"/>
</dbReference>
<feature type="domain" description="Lactate racemase C-terminal" evidence="2">
    <location>
        <begin position="282"/>
        <end position="419"/>
    </location>
</feature>
<dbReference type="Pfam" id="PF09861">
    <property type="entry name" value="Lar_N"/>
    <property type="match status" value="1"/>
</dbReference>
<dbReference type="InterPro" id="IPR018657">
    <property type="entry name" value="LarA-like_N"/>
</dbReference>
<dbReference type="InterPro" id="IPR043166">
    <property type="entry name" value="LarA-like_C"/>
</dbReference>
<dbReference type="AlphaFoldDB" id="A0A3G2RBH2"/>
<dbReference type="PANTHER" id="PTHR33171:SF17">
    <property type="entry name" value="LARA-LIKE N-TERMINAL DOMAIN-CONTAINING PROTEIN"/>
    <property type="match status" value="1"/>
</dbReference>
<reference evidence="3 4" key="1">
    <citation type="submission" date="2018-10" db="EMBL/GenBank/DDBJ databases">
        <authorList>
            <person name="Zhang X."/>
        </authorList>
    </citation>
    <scope>NUCLEOTIDE SEQUENCE [LARGE SCALE GENOMIC DNA]</scope>
    <source>
        <strain evidence="3 4">SK-G1</strain>
    </source>
</reference>
<keyword evidence="4" id="KW-1185">Reference proteome</keyword>
<dbReference type="Gene3D" id="3.40.50.11440">
    <property type="match status" value="1"/>
</dbReference>
<gene>
    <name evidence="3" type="primary">larA</name>
    <name evidence="3" type="ORF">D2962_16915</name>
</gene>
<dbReference type="InterPro" id="IPR048520">
    <property type="entry name" value="LarA_C"/>
</dbReference>
<dbReference type="Pfam" id="PF21113">
    <property type="entry name" value="LarA_C"/>
    <property type="match status" value="1"/>
</dbReference>
<dbReference type="InterPro" id="IPR048068">
    <property type="entry name" value="LarA-like"/>
</dbReference>
<evidence type="ECO:0000259" key="1">
    <source>
        <dbReference type="Pfam" id="PF09861"/>
    </source>
</evidence>
<feature type="domain" description="LarA-like N-terminal" evidence="1">
    <location>
        <begin position="8"/>
        <end position="205"/>
    </location>
</feature>
<protein>
    <submittedName>
        <fullName evidence="3">Nickel-dependent lactate racemase</fullName>
    </submittedName>
</protein>
<dbReference type="InterPro" id="IPR047926">
    <property type="entry name" value="Ni_dep_LarA"/>
</dbReference>
<dbReference type="NCBIfam" id="NF033504">
    <property type="entry name" value="Ni_dep_LarA"/>
    <property type="match status" value="1"/>
</dbReference>
<sequence>MLTFNLKYGKSEVKLDIDEKNVMGVLEGKKIEAVPDEKQAVIDAMKAPIGVPKLDEIVRPREKIAIVASDITRSVKSQVVVPLIISELNRCGIAYQDMAIVVATGTHRGHTMEEHEYLFGKDVVSRIKVVDHNSRDEKCLTFIGNTSRGTPVYINKMVAEADKVILTGGIVYHSMAGFGGGRKSICPGVCGFNTIQKNHKLMLNPIEKGGGIDPRVGLGQVQENPMAADMAEIADMVKPDFLVNVILNDDGEMVKVVAGDYKLAFEEGCSFAREAFSVDVKEPADALILSCGGFPKDIDLYQATKAIENAMYVVRDGGVVVLLAECPDGIGHEGFYHLITDFRTRRKREESLWEEFTIAKAVGYILTLGMEHFDVVLVSKMQEKMVRDMGMIPASSLDEALGIVKYKLGDDFKAYIIPHASTTVPFLEK</sequence>
<name>A0A3G2RBH2_9FIRM</name>